<sequence>MPVRRQQPVFVPRASYAYKPSRHDYGIDDSINRVEYFSNAVLEDNYDAAAKSRGRDYELLRNANAAIRPSSRSPSRSGETRTGRQSKRFRSLPPVEVRSPSPPRAVVPYRKQEKLLRSNLPLAPSPNSLLSSRINTYLRGSSMPPAAPLSGNTRASSISYKSFLKDPPTASGSNDMRSTVSYRSYLSDPSVLSPLSTRSSSKVYRGYVPSSLTYSQKYPSSYRTRYDDDDDNDYVDDDGEEYEPGSYRRKYKILRGPAALTYSKHGAEDEDEEDEPYYETASEYGTYSSPRPSGVSALKLSSYDAPYDGSYDADMAEMYDYVPFGPSRQGILELTSDDTPSIRPLPSLTTPSVTHRSSPYPEDPLPSVSLVPSYTKNLDDSLTKPSYADNSMIDSIVSSTAARAKAVMAESNLPSYKNASLVLSVEGSAVSPDGKNRYGFRYYPPPIPLKGSTIGLDERILGITPKPTTPADSFLGKYLDRLRDVRSDIRDHVDKGDYRPASRSSSVVPSRSPSSYVHRTIHMPLNIAGRENSVPVSSYRSRLDDGQSHRVDVYPLVVSETSVPAGRSFHLPVYQARGSGRGGGGDTPNRLTVLEKINIKAAIIGSRMEAGDGAKKVKRPRSQFAADKLREFKIQDIEEGVYYRPANASGSLRASRPPLPKQSDRKAIRDVDGFTKPRNVYSWQYRVESRLSPDDLIYQPSSYIRLREQVRDVQEKMDRQRQLLDRYLDTDNMSTSTYRKSEGGSSVKIPAYYAAGGDPDNRPVSDLRRKLRRTIAKAKNNPDYYRE</sequence>
<keyword evidence="1" id="KW-0175">Coiled coil</keyword>
<dbReference type="GeneID" id="101852657"/>
<gene>
    <name evidence="4" type="primary">LOC101852657</name>
</gene>
<dbReference type="Proteomes" id="UP000694888">
    <property type="component" value="Unplaced"/>
</dbReference>
<protein>
    <submittedName>
        <fullName evidence="4">Uncharacterized protein LOC101852657 isoform X1</fullName>
    </submittedName>
</protein>
<proteinExistence type="predicted"/>
<dbReference type="RefSeq" id="XP_005110830.1">
    <property type="nucleotide sequence ID" value="XM_005110773.2"/>
</dbReference>
<evidence type="ECO:0000313" key="3">
    <source>
        <dbReference type="Proteomes" id="UP000694888"/>
    </source>
</evidence>
<feature type="region of interest" description="Disordered" evidence="2">
    <location>
        <begin position="493"/>
        <end position="515"/>
    </location>
</feature>
<feature type="coiled-coil region" evidence="1">
    <location>
        <begin position="703"/>
        <end position="730"/>
    </location>
</feature>
<accession>A0ABM0K7T9</accession>
<name>A0ABM0K7T9_APLCA</name>
<feature type="compositionally biased region" description="Acidic residues" evidence="2">
    <location>
        <begin position="227"/>
        <end position="243"/>
    </location>
</feature>
<evidence type="ECO:0000313" key="4">
    <source>
        <dbReference type="RefSeq" id="XP_005110830.1"/>
    </source>
</evidence>
<feature type="compositionally biased region" description="Polar residues" evidence="2">
    <location>
        <begin position="347"/>
        <end position="357"/>
    </location>
</feature>
<feature type="region of interest" description="Disordered" evidence="2">
    <location>
        <begin position="219"/>
        <end position="243"/>
    </location>
</feature>
<evidence type="ECO:0000256" key="2">
    <source>
        <dbReference type="SAM" id="MobiDB-lite"/>
    </source>
</evidence>
<feature type="region of interest" description="Disordered" evidence="2">
    <location>
        <begin position="335"/>
        <end position="368"/>
    </location>
</feature>
<keyword evidence="3" id="KW-1185">Reference proteome</keyword>
<evidence type="ECO:0000256" key="1">
    <source>
        <dbReference type="SAM" id="Coils"/>
    </source>
</evidence>
<feature type="region of interest" description="Disordered" evidence="2">
    <location>
        <begin position="64"/>
        <end position="104"/>
    </location>
</feature>
<feature type="compositionally biased region" description="Low complexity" evidence="2">
    <location>
        <begin position="68"/>
        <end position="77"/>
    </location>
</feature>
<organism evidence="3 4">
    <name type="scientific">Aplysia californica</name>
    <name type="common">California sea hare</name>
    <dbReference type="NCBI Taxonomy" id="6500"/>
    <lineage>
        <taxon>Eukaryota</taxon>
        <taxon>Metazoa</taxon>
        <taxon>Spiralia</taxon>
        <taxon>Lophotrochozoa</taxon>
        <taxon>Mollusca</taxon>
        <taxon>Gastropoda</taxon>
        <taxon>Heterobranchia</taxon>
        <taxon>Euthyneura</taxon>
        <taxon>Tectipleura</taxon>
        <taxon>Aplysiida</taxon>
        <taxon>Aplysioidea</taxon>
        <taxon>Aplysiidae</taxon>
        <taxon>Aplysia</taxon>
    </lineage>
</organism>
<reference evidence="4" key="1">
    <citation type="submission" date="2025-08" db="UniProtKB">
        <authorList>
            <consortium name="RefSeq"/>
        </authorList>
    </citation>
    <scope>IDENTIFICATION</scope>
</reference>
<feature type="compositionally biased region" description="Low complexity" evidence="2">
    <location>
        <begin position="502"/>
        <end position="515"/>
    </location>
</feature>